<dbReference type="InterPro" id="IPR036505">
    <property type="entry name" value="Amidase/PGRP_sf"/>
</dbReference>
<dbReference type="Gene3D" id="3.40.80.10">
    <property type="entry name" value="Peptidoglycan recognition protein-like"/>
    <property type="match status" value="1"/>
</dbReference>
<dbReference type="RefSeq" id="WP_354596855.1">
    <property type="nucleotide sequence ID" value="NZ_CP136798.1"/>
</dbReference>
<dbReference type="EMBL" id="CP136798">
    <property type="protein sequence ID" value="XCN13952.1"/>
    <property type="molecule type" value="Genomic_DNA"/>
</dbReference>
<accession>A0AAU8KC23</accession>
<dbReference type="CDD" id="cd06583">
    <property type="entry name" value="PGRP"/>
    <property type="match status" value="1"/>
</dbReference>
<protein>
    <submittedName>
        <fullName evidence="2">Peptidoglycan recognition family protein</fullName>
    </submittedName>
</protein>
<dbReference type="GO" id="GO:0008745">
    <property type="term" value="F:N-acetylmuramoyl-L-alanine amidase activity"/>
    <property type="evidence" value="ECO:0007669"/>
    <property type="project" value="InterPro"/>
</dbReference>
<evidence type="ECO:0000256" key="1">
    <source>
        <dbReference type="SAM" id="MobiDB-lite"/>
    </source>
</evidence>
<dbReference type="InterPro" id="IPR002502">
    <property type="entry name" value="Amidase_domain"/>
</dbReference>
<organism evidence="2">
    <name type="scientific">Streptomyces sp. JL1001</name>
    <dbReference type="NCBI Taxonomy" id="3078227"/>
    <lineage>
        <taxon>Bacteria</taxon>
        <taxon>Bacillati</taxon>
        <taxon>Actinomycetota</taxon>
        <taxon>Actinomycetes</taxon>
        <taxon>Kitasatosporales</taxon>
        <taxon>Streptomycetaceae</taxon>
        <taxon>Streptomyces</taxon>
    </lineage>
</organism>
<dbReference type="GO" id="GO:0009253">
    <property type="term" value="P:peptidoglycan catabolic process"/>
    <property type="evidence" value="ECO:0007669"/>
    <property type="project" value="InterPro"/>
</dbReference>
<dbReference type="SUPFAM" id="SSF55846">
    <property type="entry name" value="N-acetylmuramoyl-L-alanine amidase-like"/>
    <property type="match status" value="1"/>
</dbReference>
<sequence length="263" mass="28295">MQLVTRQQLGWPASAAPSQPTAKGVKVHYLGSPVSTKLLGDHKECVALWKDIRRSHLANKAEGYSDVAYNYAACPHGYLLEGRGLRKRTGANGNQALNIAHYAIVGLVGSSGLTEPPDLMLSAIRDGIDLLRKNGASTEIKGHRDGYATACPGGPLYAWVQKGAPRPATPTPSKPTPPKETPVALSDADVKRIAKACADEVWRVMAKADGVYLAPTDDPQYSAEPTHPGHYWSGRTVMADLVRRVRDTQNQVAELVAALKKES</sequence>
<feature type="compositionally biased region" description="Pro residues" evidence="1">
    <location>
        <begin position="167"/>
        <end position="180"/>
    </location>
</feature>
<dbReference type="AlphaFoldDB" id="A0AAU8KC23"/>
<name>A0AAU8KC23_9ACTN</name>
<proteinExistence type="predicted"/>
<gene>
    <name evidence="2" type="ORF">R1Y80_09910</name>
</gene>
<reference evidence="2" key="1">
    <citation type="submission" date="2023-10" db="EMBL/GenBank/DDBJ databases">
        <title>Complete genome sequence of Streptomyces sp. JL1001.</title>
        <authorList>
            <person name="Jiang L."/>
        </authorList>
    </citation>
    <scope>NUCLEOTIDE SEQUENCE</scope>
    <source>
        <strain evidence="2">JL1001</strain>
    </source>
</reference>
<feature type="region of interest" description="Disordered" evidence="1">
    <location>
        <begin position="162"/>
        <end position="183"/>
    </location>
</feature>
<evidence type="ECO:0000313" key="2">
    <source>
        <dbReference type="EMBL" id="XCN13952.1"/>
    </source>
</evidence>